<comment type="caution">
    <text evidence="11">The sequence shown here is derived from an EMBL/GenBank/DDBJ whole genome shotgun (WGS) entry which is preliminary data.</text>
</comment>
<evidence type="ECO:0000256" key="8">
    <source>
        <dbReference type="ARBA" id="ARBA00047838"/>
    </source>
</evidence>
<comment type="catalytic activity">
    <reaction evidence="9">
        <text>L-glutamine + H2O = L-glutamate + NH4(+)</text>
        <dbReference type="Rhea" id="RHEA:15889"/>
        <dbReference type="ChEBI" id="CHEBI:15377"/>
        <dbReference type="ChEBI" id="CHEBI:28938"/>
        <dbReference type="ChEBI" id="CHEBI:29985"/>
        <dbReference type="ChEBI" id="CHEBI:58359"/>
        <dbReference type="EC" id="3.5.1.2"/>
    </reaction>
</comment>
<evidence type="ECO:0000256" key="6">
    <source>
        <dbReference type="ARBA" id="ARBA00023102"/>
    </source>
</evidence>
<dbReference type="PIRSF" id="PIRSF000495">
    <property type="entry name" value="Amidotransf_hisH"/>
    <property type="match status" value="1"/>
</dbReference>
<accession>A0A5D0MLI9</accession>
<evidence type="ECO:0000259" key="10">
    <source>
        <dbReference type="Pfam" id="PF00117"/>
    </source>
</evidence>
<dbReference type="GO" id="GO:0016829">
    <property type="term" value="F:lyase activity"/>
    <property type="evidence" value="ECO:0007669"/>
    <property type="project" value="UniProtKB-KW"/>
</dbReference>
<dbReference type="InterPro" id="IPR029062">
    <property type="entry name" value="Class_I_gatase-like"/>
</dbReference>
<dbReference type="CDD" id="cd01748">
    <property type="entry name" value="GATase1_IGP_Synthase"/>
    <property type="match status" value="1"/>
</dbReference>
<dbReference type="AlphaFoldDB" id="A0A5D0MLI9"/>
<keyword evidence="4" id="KW-0378">Hydrolase</keyword>
<gene>
    <name evidence="11" type="primary">hisH</name>
    <name evidence="11" type="ORF">FXF49_11365</name>
</gene>
<dbReference type="Proteomes" id="UP000323337">
    <property type="component" value="Unassembled WGS sequence"/>
</dbReference>
<dbReference type="GO" id="GO:0000105">
    <property type="term" value="P:L-histidine biosynthetic process"/>
    <property type="evidence" value="ECO:0007669"/>
    <property type="project" value="UniProtKB-UniPathway"/>
</dbReference>
<comment type="catalytic activity">
    <reaction evidence="8">
        <text>5-[(5-phospho-1-deoxy-D-ribulos-1-ylimino)methylamino]-1-(5-phospho-beta-D-ribosyl)imidazole-4-carboxamide + L-glutamine = D-erythro-1-(imidazol-4-yl)glycerol 3-phosphate + 5-amino-1-(5-phospho-beta-D-ribosyl)imidazole-4-carboxamide + L-glutamate + H(+)</text>
        <dbReference type="Rhea" id="RHEA:24793"/>
        <dbReference type="ChEBI" id="CHEBI:15378"/>
        <dbReference type="ChEBI" id="CHEBI:29985"/>
        <dbReference type="ChEBI" id="CHEBI:58278"/>
        <dbReference type="ChEBI" id="CHEBI:58359"/>
        <dbReference type="ChEBI" id="CHEBI:58475"/>
        <dbReference type="ChEBI" id="CHEBI:58525"/>
        <dbReference type="EC" id="4.3.2.10"/>
    </reaction>
</comment>
<dbReference type="NCBIfam" id="TIGR01855">
    <property type="entry name" value="IMP_synth_hisH"/>
    <property type="match status" value="1"/>
</dbReference>
<feature type="domain" description="Glutamine amidotransferase" evidence="10">
    <location>
        <begin position="4"/>
        <end position="152"/>
    </location>
</feature>
<evidence type="ECO:0000256" key="3">
    <source>
        <dbReference type="ARBA" id="ARBA00022605"/>
    </source>
</evidence>
<evidence type="ECO:0000256" key="7">
    <source>
        <dbReference type="ARBA" id="ARBA00023239"/>
    </source>
</evidence>
<evidence type="ECO:0000313" key="12">
    <source>
        <dbReference type="Proteomes" id="UP000323337"/>
    </source>
</evidence>
<dbReference type="RefSeq" id="WP_303702020.1">
    <property type="nucleotide sequence ID" value="NZ_VSIV01000351.1"/>
</dbReference>
<feature type="non-terminal residue" evidence="11">
    <location>
        <position position="164"/>
    </location>
</feature>
<evidence type="ECO:0000256" key="9">
    <source>
        <dbReference type="ARBA" id="ARBA00049534"/>
    </source>
</evidence>
<evidence type="ECO:0000256" key="1">
    <source>
        <dbReference type="ARBA" id="ARBA00005091"/>
    </source>
</evidence>
<dbReference type="PANTHER" id="PTHR42701:SF1">
    <property type="entry name" value="IMIDAZOLE GLYCEROL PHOSPHATE SYNTHASE SUBUNIT HISH"/>
    <property type="match status" value="1"/>
</dbReference>
<evidence type="ECO:0000256" key="5">
    <source>
        <dbReference type="ARBA" id="ARBA00022962"/>
    </source>
</evidence>
<dbReference type="EMBL" id="VSIV01000351">
    <property type="protein sequence ID" value="TYB32463.1"/>
    <property type="molecule type" value="Genomic_DNA"/>
</dbReference>
<sequence>MIGIVDYGMGNLRSVANAFLEMDIKAEIADNPEKIDSYDRLVLPGVGAFGKCLENLKESGLYEVSLDFIKSGKPFLGICVGMQMLFEKSYEYGEYNGLGIFPGAVKKFEKSKGSEYKIPHMGWNSLILKKQHQLTEGIKDGEYMYFVHSYYAPVCDFTVATSEY</sequence>
<dbReference type="InterPro" id="IPR010139">
    <property type="entry name" value="Imidazole-glycPsynth_HisH"/>
</dbReference>
<dbReference type="Gene3D" id="3.40.50.880">
    <property type="match status" value="1"/>
</dbReference>
<keyword evidence="5" id="KW-0315">Glutamine amidotransferase</keyword>
<keyword evidence="7" id="KW-0456">Lyase</keyword>
<dbReference type="SUPFAM" id="SSF52317">
    <property type="entry name" value="Class I glutamine amidotransferase-like"/>
    <property type="match status" value="1"/>
</dbReference>
<evidence type="ECO:0000256" key="4">
    <source>
        <dbReference type="ARBA" id="ARBA00022801"/>
    </source>
</evidence>
<protein>
    <submittedName>
        <fullName evidence="11">Imidazole glycerol phosphate synthase subunit HisH</fullName>
    </submittedName>
</protein>
<dbReference type="InterPro" id="IPR017926">
    <property type="entry name" value="GATASE"/>
</dbReference>
<organism evidence="11 12">
    <name type="scientific">Flexistipes sinusarabici</name>
    <dbReference type="NCBI Taxonomy" id="2352"/>
    <lineage>
        <taxon>Bacteria</taxon>
        <taxon>Pseudomonadati</taxon>
        <taxon>Deferribacterota</taxon>
        <taxon>Deferribacteres</taxon>
        <taxon>Deferribacterales</taxon>
        <taxon>Flexistipitaceae</taxon>
        <taxon>Flexistipes</taxon>
    </lineage>
</organism>
<keyword evidence="6" id="KW-0368">Histidine biosynthesis</keyword>
<dbReference type="PANTHER" id="PTHR42701">
    <property type="entry name" value="IMIDAZOLE GLYCEROL PHOSPHATE SYNTHASE SUBUNIT HISH"/>
    <property type="match status" value="1"/>
</dbReference>
<dbReference type="Pfam" id="PF00117">
    <property type="entry name" value="GATase"/>
    <property type="match status" value="1"/>
</dbReference>
<comment type="subunit">
    <text evidence="2">Heterodimer of HisH and HisF.</text>
</comment>
<evidence type="ECO:0000256" key="2">
    <source>
        <dbReference type="ARBA" id="ARBA00011152"/>
    </source>
</evidence>
<comment type="pathway">
    <text evidence="1">Amino-acid biosynthesis; L-histidine biosynthesis; L-histidine from 5-phospho-alpha-D-ribose 1-diphosphate: step 5/9.</text>
</comment>
<name>A0A5D0MLI9_FLESI</name>
<dbReference type="UniPathway" id="UPA00031">
    <property type="reaction ID" value="UER00010"/>
</dbReference>
<dbReference type="GO" id="GO:0004359">
    <property type="term" value="F:glutaminase activity"/>
    <property type="evidence" value="ECO:0007669"/>
    <property type="project" value="UniProtKB-EC"/>
</dbReference>
<evidence type="ECO:0000313" key="11">
    <source>
        <dbReference type="EMBL" id="TYB32463.1"/>
    </source>
</evidence>
<proteinExistence type="predicted"/>
<dbReference type="GO" id="GO:0000107">
    <property type="term" value="F:imidazoleglycerol-phosphate synthase activity"/>
    <property type="evidence" value="ECO:0007669"/>
    <property type="project" value="RHEA"/>
</dbReference>
<dbReference type="PROSITE" id="PS51273">
    <property type="entry name" value="GATASE_TYPE_1"/>
    <property type="match status" value="1"/>
</dbReference>
<keyword evidence="3" id="KW-0028">Amino-acid biosynthesis</keyword>
<reference evidence="11 12" key="1">
    <citation type="submission" date="2019-08" db="EMBL/GenBank/DDBJ databases">
        <title>Genomic characterization of a novel candidate phylum (ARYD3) from a high temperature, high salinity tertiary oil reservoir in north central Oklahoma, USA.</title>
        <authorList>
            <person name="Youssef N.H."/>
            <person name="Yadav A."/>
            <person name="Elshahed M.S."/>
        </authorList>
    </citation>
    <scope>NUCLEOTIDE SEQUENCE [LARGE SCALE GENOMIC DNA]</scope>
    <source>
        <strain evidence="11">ARYD1</strain>
    </source>
</reference>